<evidence type="ECO:0000256" key="6">
    <source>
        <dbReference type="SAM" id="Phobius"/>
    </source>
</evidence>
<gene>
    <name evidence="8" type="ORF">NCTC13315_01206</name>
</gene>
<feature type="transmembrane region" description="Helical" evidence="6">
    <location>
        <begin position="108"/>
        <end position="128"/>
    </location>
</feature>
<feature type="transmembrane region" description="Helical" evidence="6">
    <location>
        <begin position="191"/>
        <end position="214"/>
    </location>
</feature>
<feature type="transmembrane region" description="Helical" evidence="6">
    <location>
        <begin position="164"/>
        <end position="184"/>
    </location>
</feature>
<dbReference type="InterPro" id="IPR000620">
    <property type="entry name" value="EamA_dom"/>
</dbReference>
<proteinExistence type="predicted"/>
<feature type="transmembrane region" description="Helical" evidence="6">
    <location>
        <begin position="7"/>
        <end position="28"/>
    </location>
</feature>
<dbReference type="Pfam" id="PF00892">
    <property type="entry name" value="EamA"/>
    <property type="match status" value="2"/>
</dbReference>
<sequence>MKKHNNAYLLGLLLLILAQIMVGLNIVLSKKLVNDIPTLLLINIRFALASIILLPLHWLTPAKEKSLVHHLSLLNNKDWYFIFGQALSAGVLFNLFMLLGLHTTDANVAGIITSTLPAIIAIMSFIFLKEKLSAKIGFCILFATLGLIVIATEKFNHLSKAHSFLGDLVIFVALLPEAAYYVLYKMHISRLPVFLISAVMNGINAIVLLPFSLFEITHIPNISANHWLILSSLGISTSLFYIFWYFGSQRVDGIMASLSTAVMPIGTVIFAWLLLGEQLTNIQFFGMGLVISSIVFYAKQ</sequence>
<dbReference type="OrthoDB" id="5291325at2"/>
<evidence type="ECO:0000259" key="7">
    <source>
        <dbReference type="Pfam" id="PF00892"/>
    </source>
</evidence>
<evidence type="ECO:0000313" key="9">
    <source>
        <dbReference type="Proteomes" id="UP000254968"/>
    </source>
</evidence>
<dbReference type="GO" id="GO:0005886">
    <property type="term" value="C:plasma membrane"/>
    <property type="evidence" value="ECO:0007669"/>
    <property type="project" value="UniProtKB-SubCell"/>
</dbReference>
<feature type="transmembrane region" description="Helical" evidence="6">
    <location>
        <begin position="40"/>
        <end position="59"/>
    </location>
</feature>
<dbReference type="SUPFAM" id="SSF103481">
    <property type="entry name" value="Multidrug resistance efflux transporter EmrE"/>
    <property type="match status" value="2"/>
</dbReference>
<feature type="transmembrane region" description="Helical" evidence="6">
    <location>
        <begin position="226"/>
        <end position="246"/>
    </location>
</feature>
<keyword evidence="4 6" id="KW-1133">Transmembrane helix</keyword>
<keyword evidence="5 6" id="KW-0472">Membrane</keyword>
<feature type="transmembrane region" description="Helical" evidence="6">
    <location>
        <begin position="253"/>
        <end position="275"/>
    </location>
</feature>
<feature type="transmembrane region" description="Helical" evidence="6">
    <location>
        <begin position="135"/>
        <end position="152"/>
    </location>
</feature>
<dbReference type="InterPro" id="IPR050638">
    <property type="entry name" value="AA-Vitamin_Transporters"/>
</dbReference>
<feature type="domain" description="EamA" evidence="7">
    <location>
        <begin position="165"/>
        <end position="296"/>
    </location>
</feature>
<dbReference type="EMBL" id="UGNV01000001">
    <property type="protein sequence ID" value="STX28674.1"/>
    <property type="molecule type" value="Genomic_DNA"/>
</dbReference>
<evidence type="ECO:0000313" key="8">
    <source>
        <dbReference type="EMBL" id="STX28674.1"/>
    </source>
</evidence>
<reference evidence="8 9" key="1">
    <citation type="submission" date="2018-06" db="EMBL/GenBank/DDBJ databases">
        <authorList>
            <consortium name="Pathogen Informatics"/>
            <person name="Doyle S."/>
        </authorList>
    </citation>
    <scope>NUCLEOTIDE SEQUENCE [LARGE SCALE GENOMIC DNA]</scope>
    <source>
        <strain evidence="8 9">NCTC13315</strain>
    </source>
</reference>
<evidence type="ECO:0000256" key="2">
    <source>
        <dbReference type="ARBA" id="ARBA00022475"/>
    </source>
</evidence>
<dbReference type="PANTHER" id="PTHR32322:SF18">
    <property type="entry name" value="S-ADENOSYLMETHIONINE_S-ADENOSYLHOMOCYSTEINE TRANSPORTER"/>
    <property type="match status" value="1"/>
</dbReference>
<keyword evidence="9" id="KW-1185">Reference proteome</keyword>
<feature type="transmembrane region" description="Helical" evidence="6">
    <location>
        <begin position="281"/>
        <end position="298"/>
    </location>
</feature>
<dbReference type="Proteomes" id="UP000254968">
    <property type="component" value="Unassembled WGS sequence"/>
</dbReference>
<evidence type="ECO:0000256" key="4">
    <source>
        <dbReference type="ARBA" id="ARBA00022989"/>
    </source>
</evidence>
<dbReference type="PANTHER" id="PTHR32322">
    <property type="entry name" value="INNER MEMBRANE TRANSPORTER"/>
    <property type="match status" value="1"/>
</dbReference>
<keyword evidence="3 6" id="KW-0812">Transmembrane</keyword>
<dbReference type="AlphaFoldDB" id="A0A378I8G7"/>
<feature type="transmembrane region" description="Helical" evidence="6">
    <location>
        <begin position="79"/>
        <end position="102"/>
    </location>
</feature>
<name>A0A378I8G7_9GAMM</name>
<comment type="subcellular location">
    <subcellularLocation>
        <location evidence="1">Cell membrane</location>
        <topology evidence="1">Multi-pass membrane protein</topology>
    </subcellularLocation>
</comment>
<accession>A0A378I8G7</accession>
<evidence type="ECO:0000256" key="5">
    <source>
        <dbReference type="ARBA" id="ARBA00023136"/>
    </source>
</evidence>
<organism evidence="8 9">
    <name type="scientific">Legionella beliardensis</name>
    <dbReference type="NCBI Taxonomy" id="91822"/>
    <lineage>
        <taxon>Bacteria</taxon>
        <taxon>Pseudomonadati</taxon>
        <taxon>Pseudomonadota</taxon>
        <taxon>Gammaproteobacteria</taxon>
        <taxon>Legionellales</taxon>
        <taxon>Legionellaceae</taxon>
        <taxon>Legionella</taxon>
    </lineage>
</organism>
<protein>
    <submittedName>
        <fullName evidence="8">Transmembrane protein</fullName>
    </submittedName>
</protein>
<feature type="domain" description="EamA" evidence="7">
    <location>
        <begin position="10"/>
        <end position="151"/>
    </location>
</feature>
<dbReference type="RefSeq" id="WP_115302401.1">
    <property type="nucleotide sequence ID" value="NZ_CAAAHO010000001.1"/>
</dbReference>
<evidence type="ECO:0000256" key="1">
    <source>
        <dbReference type="ARBA" id="ARBA00004651"/>
    </source>
</evidence>
<evidence type="ECO:0000256" key="3">
    <source>
        <dbReference type="ARBA" id="ARBA00022692"/>
    </source>
</evidence>
<dbReference type="InterPro" id="IPR037185">
    <property type="entry name" value="EmrE-like"/>
</dbReference>
<keyword evidence="2" id="KW-1003">Cell membrane</keyword>